<dbReference type="EMBL" id="PUGF01000013">
    <property type="protein sequence ID" value="PRC92454.1"/>
    <property type="molecule type" value="Genomic_DNA"/>
</dbReference>
<reference evidence="1 2" key="1">
    <citation type="submission" date="2018-02" db="EMBL/GenBank/DDBJ databases">
        <title>Solimicrobium silvestre gen. nov., sp. nov., isolated from alpine forest soil.</title>
        <authorList>
            <person name="Margesin R."/>
            <person name="Albuquerque L."/>
            <person name="Zhang D.-C."/>
            <person name="Froufe H.J.C."/>
            <person name="Severino R."/>
            <person name="Roxo I."/>
            <person name="Egas C."/>
            <person name="Da Costa M.S."/>
        </authorList>
    </citation>
    <scope>NUCLEOTIDE SEQUENCE [LARGE SCALE GENOMIC DNA]</scope>
    <source>
        <strain evidence="1 2">S20-91</strain>
    </source>
</reference>
<accession>A0A2S9GXL0</accession>
<keyword evidence="2" id="KW-1185">Reference proteome</keyword>
<gene>
    <name evidence="1" type="ORF">S2091_2829</name>
</gene>
<name>A0A2S9GXL0_9BURK</name>
<evidence type="ECO:0000313" key="2">
    <source>
        <dbReference type="Proteomes" id="UP000237839"/>
    </source>
</evidence>
<organism evidence="1 2">
    <name type="scientific">Solimicrobium silvestre</name>
    <dbReference type="NCBI Taxonomy" id="2099400"/>
    <lineage>
        <taxon>Bacteria</taxon>
        <taxon>Pseudomonadati</taxon>
        <taxon>Pseudomonadota</taxon>
        <taxon>Betaproteobacteria</taxon>
        <taxon>Burkholderiales</taxon>
        <taxon>Oxalobacteraceae</taxon>
        <taxon>Solimicrobium</taxon>
    </lineage>
</organism>
<sequence>MAYAFEITCIATLPNARLAVFDGKLMQGCITTNSIADLVHGSEHFPLHVKGVILELAKNQCNILSLTFELDQKALAIAAVGDWLICD</sequence>
<protein>
    <submittedName>
        <fullName evidence="1">Uncharacterized protein</fullName>
    </submittedName>
</protein>
<comment type="caution">
    <text evidence="1">The sequence shown here is derived from an EMBL/GenBank/DDBJ whole genome shotgun (WGS) entry which is preliminary data.</text>
</comment>
<proteinExistence type="predicted"/>
<dbReference type="Proteomes" id="UP000237839">
    <property type="component" value="Unassembled WGS sequence"/>
</dbReference>
<evidence type="ECO:0000313" key="1">
    <source>
        <dbReference type="EMBL" id="PRC92454.1"/>
    </source>
</evidence>
<dbReference type="AlphaFoldDB" id="A0A2S9GXL0"/>